<dbReference type="OrthoDB" id="5840532at2759"/>
<dbReference type="STRING" id="1116229.S3DRF2"/>
<evidence type="ECO:0000313" key="3">
    <source>
        <dbReference type="EMBL" id="EPE29053.1"/>
    </source>
</evidence>
<dbReference type="Pfam" id="PF13561">
    <property type="entry name" value="adh_short_C2"/>
    <property type="match status" value="1"/>
</dbReference>
<dbReference type="PROSITE" id="PS00061">
    <property type="entry name" value="ADH_SHORT"/>
    <property type="match status" value="1"/>
</dbReference>
<dbReference type="HOGENOM" id="CLU_010194_1_0_1"/>
<keyword evidence="2" id="KW-0521">NADP</keyword>
<dbReference type="GO" id="GO:0048038">
    <property type="term" value="F:quinone binding"/>
    <property type="evidence" value="ECO:0007669"/>
    <property type="project" value="TreeGrafter"/>
</dbReference>
<dbReference type="KEGG" id="glz:GLAREA_00211"/>
<keyword evidence="4" id="KW-1185">Reference proteome</keyword>
<name>S3DRF2_GLAL2</name>
<dbReference type="GO" id="GO:0006633">
    <property type="term" value="P:fatty acid biosynthetic process"/>
    <property type="evidence" value="ECO:0007669"/>
    <property type="project" value="TreeGrafter"/>
</dbReference>
<dbReference type="PRINTS" id="PR00080">
    <property type="entry name" value="SDRFAMILY"/>
</dbReference>
<dbReference type="PANTHER" id="PTHR42760:SF45">
    <property type="entry name" value="SHORT CHAIN DEHYDROGENASE_REDUCTASE FAMILY PROTEIN, PUTATIVE (AFU_ORTHOLOGUE AFUA_3G09150)-RELATED"/>
    <property type="match status" value="1"/>
</dbReference>
<dbReference type="GO" id="GO:0016616">
    <property type="term" value="F:oxidoreductase activity, acting on the CH-OH group of donors, NAD or NADP as acceptor"/>
    <property type="evidence" value="ECO:0007669"/>
    <property type="project" value="TreeGrafter"/>
</dbReference>
<dbReference type="Proteomes" id="UP000016922">
    <property type="component" value="Unassembled WGS sequence"/>
</dbReference>
<evidence type="ECO:0000313" key="4">
    <source>
        <dbReference type="Proteomes" id="UP000016922"/>
    </source>
</evidence>
<reference evidence="3 4" key="1">
    <citation type="journal article" date="2013" name="BMC Genomics">
        <title>Genomics-driven discovery of the pneumocandin biosynthetic gene cluster in the fungus Glarea lozoyensis.</title>
        <authorList>
            <person name="Chen L."/>
            <person name="Yue Q."/>
            <person name="Zhang X."/>
            <person name="Xiang M."/>
            <person name="Wang C."/>
            <person name="Li S."/>
            <person name="Che Y."/>
            <person name="Ortiz-Lopez F.J."/>
            <person name="Bills G.F."/>
            <person name="Liu X."/>
            <person name="An Z."/>
        </authorList>
    </citation>
    <scope>NUCLEOTIDE SEQUENCE [LARGE SCALE GENOMIC DNA]</scope>
    <source>
        <strain evidence="4">ATCC 20868 / MF5171</strain>
    </source>
</reference>
<dbReference type="eggNOG" id="KOG0725">
    <property type="taxonomic scope" value="Eukaryota"/>
</dbReference>
<comment type="similarity">
    <text evidence="1">Belongs to the short-chain dehydrogenases/reductases (SDR) family.</text>
</comment>
<dbReference type="InterPro" id="IPR002347">
    <property type="entry name" value="SDR_fam"/>
</dbReference>
<sequence>MSEFHEGCVAFVTGAASGIGLATARHLVSVGITKIALLDLSSDSLNNLPTALTQLSPKTEVLILPTDVSQEQEVEAAVKQTVDRFGRIDIAFLAAGISGSMEAFETSEVEALDKVLGVNLRGVWLCERAVVKVMLGQEERGLTTGLPYKTRGSIVNVGSVCSHITMVPNLTPYVMAKHGLLGLTRSTAMDLGPKGVRVNCVSPGWIKTAMTKEGHENKEASDASCARVPMGRWGSPEEVAYLATFLLSDKASYLTGGSYEVDGGMLCA</sequence>
<dbReference type="PANTHER" id="PTHR42760">
    <property type="entry name" value="SHORT-CHAIN DEHYDROGENASES/REDUCTASES FAMILY MEMBER"/>
    <property type="match status" value="1"/>
</dbReference>
<dbReference type="CDD" id="cd05233">
    <property type="entry name" value="SDR_c"/>
    <property type="match status" value="1"/>
</dbReference>
<dbReference type="InterPro" id="IPR020904">
    <property type="entry name" value="Sc_DH/Rdtase_CS"/>
</dbReference>
<dbReference type="FunFam" id="3.40.50.720:FF:000084">
    <property type="entry name" value="Short-chain dehydrogenase reductase"/>
    <property type="match status" value="1"/>
</dbReference>
<dbReference type="AlphaFoldDB" id="S3DRF2"/>
<dbReference type="SUPFAM" id="SSF51735">
    <property type="entry name" value="NAD(P)-binding Rossmann-fold domains"/>
    <property type="match status" value="1"/>
</dbReference>
<dbReference type="OMA" id="VSHGWIM"/>
<dbReference type="GeneID" id="19459271"/>
<dbReference type="Gene3D" id="3.40.50.720">
    <property type="entry name" value="NAD(P)-binding Rossmann-like Domain"/>
    <property type="match status" value="1"/>
</dbReference>
<dbReference type="InterPro" id="IPR036291">
    <property type="entry name" value="NAD(P)-bd_dom_sf"/>
</dbReference>
<evidence type="ECO:0000256" key="2">
    <source>
        <dbReference type="ARBA" id="ARBA00022857"/>
    </source>
</evidence>
<dbReference type="EMBL" id="KE145367">
    <property type="protein sequence ID" value="EPE29053.1"/>
    <property type="molecule type" value="Genomic_DNA"/>
</dbReference>
<dbReference type="GO" id="GO:0009688">
    <property type="term" value="P:abscisic acid biosynthetic process"/>
    <property type="evidence" value="ECO:0007669"/>
    <property type="project" value="UniProtKB-ARBA"/>
</dbReference>
<protein>
    <submittedName>
        <fullName evidence="3">NAD(P)-binding Rossmann-fold containing protein</fullName>
    </submittedName>
</protein>
<accession>S3DRF2</accession>
<dbReference type="PRINTS" id="PR00081">
    <property type="entry name" value="GDHRDH"/>
</dbReference>
<proteinExistence type="inferred from homology"/>
<evidence type="ECO:0000256" key="1">
    <source>
        <dbReference type="ARBA" id="ARBA00006484"/>
    </source>
</evidence>
<dbReference type="RefSeq" id="XP_008083162.1">
    <property type="nucleotide sequence ID" value="XM_008084971.1"/>
</dbReference>
<gene>
    <name evidence="3" type="ORF">GLAREA_00211</name>
</gene>
<organism evidence="3 4">
    <name type="scientific">Glarea lozoyensis (strain ATCC 20868 / MF5171)</name>
    <dbReference type="NCBI Taxonomy" id="1116229"/>
    <lineage>
        <taxon>Eukaryota</taxon>
        <taxon>Fungi</taxon>
        <taxon>Dikarya</taxon>
        <taxon>Ascomycota</taxon>
        <taxon>Pezizomycotina</taxon>
        <taxon>Leotiomycetes</taxon>
        <taxon>Helotiales</taxon>
        <taxon>Helotiaceae</taxon>
        <taxon>Glarea</taxon>
    </lineage>
</organism>